<name>A0ABT4M618_9BURK</name>
<reference evidence="1" key="1">
    <citation type="submission" date="2022-12" db="EMBL/GenBank/DDBJ databases">
        <title>Bacterial isolates from different developmental stages of Nematostella vectensis.</title>
        <authorList>
            <person name="Fraune S."/>
        </authorList>
    </citation>
    <scope>NUCLEOTIDE SEQUENCE</scope>
    <source>
        <strain evidence="1">G21619-S1</strain>
    </source>
</reference>
<dbReference type="EMBL" id="JAPWHE010000010">
    <property type="protein sequence ID" value="MCZ4330762.1"/>
    <property type="molecule type" value="Genomic_DNA"/>
</dbReference>
<sequence length="95" mass="11061">MIPFKEKPVALTSSNVRDLVLMILHVQRGKDMLRAPKKYWEAILRDSQDAIVGREMTRTEISDVIARILSPYEINLARARLRAKRRAIQRRKGYA</sequence>
<keyword evidence="2" id="KW-1185">Reference proteome</keyword>
<evidence type="ECO:0000313" key="1">
    <source>
        <dbReference type="EMBL" id="MCZ4330762.1"/>
    </source>
</evidence>
<protein>
    <submittedName>
        <fullName evidence="1">Uncharacterized protein</fullName>
    </submittedName>
</protein>
<evidence type="ECO:0000313" key="2">
    <source>
        <dbReference type="Proteomes" id="UP001068379"/>
    </source>
</evidence>
<gene>
    <name evidence="1" type="ORF">O4H32_12480</name>
</gene>
<dbReference type="Proteomes" id="UP001068379">
    <property type="component" value="Unassembled WGS sequence"/>
</dbReference>
<dbReference type="RefSeq" id="WP_269359640.1">
    <property type="nucleotide sequence ID" value="NZ_JAPWHE010000010.1"/>
</dbReference>
<comment type="caution">
    <text evidence="1">The sequence shown here is derived from an EMBL/GenBank/DDBJ whole genome shotgun (WGS) entry which is preliminary data.</text>
</comment>
<organism evidence="1 2">
    <name type="scientific">Castellaniella denitrificans</name>
    <dbReference type="NCBI Taxonomy" id="56119"/>
    <lineage>
        <taxon>Bacteria</taxon>
        <taxon>Pseudomonadati</taxon>
        <taxon>Pseudomonadota</taxon>
        <taxon>Betaproteobacteria</taxon>
        <taxon>Burkholderiales</taxon>
        <taxon>Alcaligenaceae</taxon>
        <taxon>Castellaniella</taxon>
    </lineage>
</organism>
<accession>A0ABT4M618</accession>
<proteinExistence type="predicted"/>